<dbReference type="Proteomes" id="UP000314294">
    <property type="component" value="Unassembled WGS sequence"/>
</dbReference>
<evidence type="ECO:0000313" key="2">
    <source>
        <dbReference type="Proteomes" id="UP000314294"/>
    </source>
</evidence>
<dbReference type="EMBL" id="SRLO01000174">
    <property type="protein sequence ID" value="TNN69529.1"/>
    <property type="molecule type" value="Genomic_DNA"/>
</dbReference>
<reference evidence="1 2" key="1">
    <citation type="submission" date="2019-03" db="EMBL/GenBank/DDBJ databases">
        <title>First draft genome of Liparis tanakae, snailfish: a comprehensive survey of snailfish specific genes.</title>
        <authorList>
            <person name="Kim W."/>
            <person name="Song I."/>
            <person name="Jeong J.-H."/>
            <person name="Kim D."/>
            <person name="Kim S."/>
            <person name="Ryu S."/>
            <person name="Song J.Y."/>
            <person name="Lee S.K."/>
        </authorList>
    </citation>
    <scope>NUCLEOTIDE SEQUENCE [LARGE SCALE GENOMIC DNA]</scope>
    <source>
        <tissue evidence="1">Muscle</tissue>
    </source>
</reference>
<proteinExistence type="predicted"/>
<gene>
    <name evidence="1" type="ORF">EYF80_020175</name>
</gene>
<protein>
    <submittedName>
        <fullName evidence="1">Uncharacterized protein</fullName>
    </submittedName>
</protein>
<accession>A0A4Z2HUM8</accession>
<dbReference type="AlphaFoldDB" id="A0A4Z2HUM8"/>
<comment type="caution">
    <text evidence="1">The sequence shown here is derived from an EMBL/GenBank/DDBJ whole genome shotgun (WGS) entry which is preliminary data.</text>
</comment>
<evidence type="ECO:0000313" key="1">
    <source>
        <dbReference type="EMBL" id="TNN69529.1"/>
    </source>
</evidence>
<name>A0A4Z2HUM8_9TELE</name>
<organism evidence="1 2">
    <name type="scientific">Liparis tanakae</name>
    <name type="common">Tanaka's snailfish</name>
    <dbReference type="NCBI Taxonomy" id="230148"/>
    <lineage>
        <taxon>Eukaryota</taxon>
        <taxon>Metazoa</taxon>
        <taxon>Chordata</taxon>
        <taxon>Craniata</taxon>
        <taxon>Vertebrata</taxon>
        <taxon>Euteleostomi</taxon>
        <taxon>Actinopterygii</taxon>
        <taxon>Neopterygii</taxon>
        <taxon>Teleostei</taxon>
        <taxon>Neoteleostei</taxon>
        <taxon>Acanthomorphata</taxon>
        <taxon>Eupercaria</taxon>
        <taxon>Perciformes</taxon>
        <taxon>Cottioidei</taxon>
        <taxon>Cottales</taxon>
        <taxon>Liparidae</taxon>
        <taxon>Liparis</taxon>
    </lineage>
</organism>
<sequence length="115" mass="12299">MMMMMKGLGRTPLKELRLTCDGELGVGDVRTAHHAVAALVFDMAALDAQRVEVSHAADVVLVARVQLLGTFVPGEADLRVVYPDLALEGGTLGLGRRLVADVLNHGDGLRIQDQI</sequence>
<keyword evidence="2" id="KW-1185">Reference proteome</keyword>